<evidence type="ECO:0000256" key="1">
    <source>
        <dbReference type="ARBA" id="ARBA00004651"/>
    </source>
</evidence>
<feature type="transmembrane region" description="Helical" evidence="6">
    <location>
        <begin position="166"/>
        <end position="186"/>
    </location>
</feature>
<evidence type="ECO:0000313" key="9">
    <source>
        <dbReference type="Proteomes" id="UP000608071"/>
    </source>
</evidence>
<feature type="transmembrane region" description="Helical" evidence="6">
    <location>
        <begin position="368"/>
        <end position="386"/>
    </location>
</feature>
<evidence type="ECO:0000256" key="4">
    <source>
        <dbReference type="ARBA" id="ARBA00022989"/>
    </source>
</evidence>
<dbReference type="EMBL" id="JACSQL010000007">
    <property type="protein sequence ID" value="MBD7969408.1"/>
    <property type="molecule type" value="Genomic_DNA"/>
</dbReference>
<feature type="domain" description="Major facilitator superfamily (MFS) profile" evidence="7">
    <location>
        <begin position="12"/>
        <end position="390"/>
    </location>
</feature>
<dbReference type="InterPro" id="IPR052714">
    <property type="entry name" value="MFS_Exporter"/>
</dbReference>
<feature type="transmembrane region" description="Helical" evidence="6">
    <location>
        <begin position="279"/>
        <end position="297"/>
    </location>
</feature>
<feature type="transmembrane region" description="Helical" evidence="6">
    <location>
        <begin position="303"/>
        <end position="324"/>
    </location>
</feature>
<keyword evidence="3 6" id="KW-0812">Transmembrane</keyword>
<feature type="transmembrane region" description="Helical" evidence="6">
    <location>
        <begin position="12"/>
        <end position="37"/>
    </location>
</feature>
<gene>
    <name evidence="8" type="ORF">H9647_15170</name>
</gene>
<evidence type="ECO:0000313" key="8">
    <source>
        <dbReference type="EMBL" id="MBD7969408.1"/>
    </source>
</evidence>
<proteinExistence type="predicted"/>
<dbReference type="PANTHER" id="PTHR23531">
    <property type="entry name" value="QUINOLENE RESISTANCE PROTEIN NORA"/>
    <property type="match status" value="1"/>
</dbReference>
<dbReference type="RefSeq" id="WP_191801429.1">
    <property type="nucleotide sequence ID" value="NZ_JACSQL010000007.1"/>
</dbReference>
<evidence type="ECO:0000256" key="2">
    <source>
        <dbReference type="ARBA" id="ARBA00022448"/>
    </source>
</evidence>
<feature type="transmembrane region" description="Helical" evidence="6">
    <location>
        <begin position="79"/>
        <end position="106"/>
    </location>
</feature>
<dbReference type="InterPro" id="IPR036259">
    <property type="entry name" value="MFS_trans_sf"/>
</dbReference>
<dbReference type="InterPro" id="IPR020846">
    <property type="entry name" value="MFS_dom"/>
</dbReference>
<evidence type="ECO:0000256" key="3">
    <source>
        <dbReference type="ARBA" id="ARBA00022692"/>
    </source>
</evidence>
<feature type="transmembrane region" description="Helical" evidence="6">
    <location>
        <begin position="49"/>
        <end position="67"/>
    </location>
</feature>
<accession>A0ABR8T0V0</accession>
<dbReference type="Gene3D" id="1.20.1250.20">
    <property type="entry name" value="MFS general substrate transporter like domains"/>
    <property type="match status" value="1"/>
</dbReference>
<feature type="transmembrane region" description="Helical" evidence="6">
    <location>
        <begin position="138"/>
        <end position="160"/>
    </location>
</feature>
<sequence>MSEERQKIWTKDFVIICLSSFFMFLTFYVSATAFPLYLRDSLSGNAQQMGLVITIYVIGGVLIRPFSGLWVDRFGKKNLALIGMIIFSLACISYFGAKGIVLFLFIRFVHGMSYAVASTATNTLAATMIPYTRKGEGMGYFSMFMSIAMVIGPALGLLLWKDQNRMLLLAAISVIAFISLLLVLPLKDKSRSKEDKKQLASQNKFHIKDIFETKALPISIVGFILAFSYSPIAGFMAPFTSEIHHSEVAGTFFIVFAIMIVIFRPLVGKLFDKYSEHYLYYPGIILFGGGLLLLSHAHSGATVLISGVFMGIGFGALFPCFQALAMKLSPAHRTGAANGTFFLLFDLGYGVGSYVMGSISSHTNYRTMFTVAGIVALASIVFYYFIHHKRLEPMNGINQTSTEVVE</sequence>
<feature type="transmembrane region" description="Helical" evidence="6">
    <location>
        <begin position="215"/>
        <end position="236"/>
    </location>
</feature>
<dbReference type="SUPFAM" id="SSF103473">
    <property type="entry name" value="MFS general substrate transporter"/>
    <property type="match status" value="1"/>
</dbReference>
<protein>
    <submittedName>
        <fullName evidence="8">MFS transporter</fullName>
    </submittedName>
</protein>
<feature type="transmembrane region" description="Helical" evidence="6">
    <location>
        <begin position="248"/>
        <end position="267"/>
    </location>
</feature>
<dbReference type="Pfam" id="PF07690">
    <property type="entry name" value="MFS_1"/>
    <property type="match status" value="1"/>
</dbReference>
<organism evidence="8 9">
    <name type="scientific">Paenibacillus gallinarum</name>
    <dbReference type="NCBI Taxonomy" id="2762232"/>
    <lineage>
        <taxon>Bacteria</taxon>
        <taxon>Bacillati</taxon>
        <taxon>Bacillota</taxon>
        <taxon>Bacilli</taxon>
        <taxon>Bacillales</taxon>
        <taxon>Paenibacillaceae</taxon>
        <taxon>Paenibacillus</taxon>
    </lineage>
</organism>
<name>A0ABR8T0V0_9BACL</name>
<dbReference type="InterPro" id="IPR011701">
    <property type="entry name" value="MFS"/>
</dbReference>
<keyword evidence="5 6" id="KW-0472">Membrane</keyword>
<dbReference type="CDD" id="cd17489">
    <property type="entry name" value="MFS_YfcJ_like"/>
    <property type="match status" value="1"/>
</dbReference>
<evidence type="ECO:0000256" key="6">
    <source>
        <dbReference type="SAM" id="Phobius"/>
    </source>
</evidence>
<comment type="caution">
    <text evidence="8">The sequence shown here is derived from an EMBL/GenBank/DDBJ whole genome shotgun (WGS) entry which is preliminary data.</text>
</comment>
<evidence type="ECO:0000256" key="5">
    <source>
        <dbReference type="ARBA" id="ARBA00023136"/>
    </source>
</evidence>
<keyword evidence="4 6" id="KW-1133">Transmembrane helix</keyword>
<comment type="subcellular location">
    <subcellularLocation>
        <location evidence="1">Cell membrane</location>
        <topology evidence="1">Multi-pass membrane protein</topology>
    </subcellularLocation>
</comment>
<dbReference type="Proteomes" id="UP000608071">
    <property type="component" value="Unassembled WGS sequence"/>
</dbReference>
<feature type="transmembrane region" description="Helical" evidence="6">
    <location>
        <begin position="336"/>
        <end position="356"/>
    </location>
</feature>
<evidence type="ECO:0000259" key="7">
    <source>
        <dbReference type="PROSITE" id="PS50850"/>
    </source>
</evidence>
<dbReference type="PROSITE" id="PS50850">
    <property type="entry name" value="MFS"/>
    <property type="match status" value="1"/>
</dbReference>
<reference evidence="8 9" key="1">
    <citation type="submission" date="2020-08" db="EMBL/GenBank/DDBJ databases">
        <title>A Genomic Blueprint of the Chicken Gut Microbiome.</title>
        <authorList>
            <person name="Gilroy R."/>
            <person name="Ravi A."/>
            <person name="Getino M."/>
            <person name="Pursley I."/>
            <person name="Horton D.L."/>
            <person name="Alikhan N.-F."/>
            <person name="Baker D."/>
            <person name="Gharbi K."/>
            <person name="Hall N."/>
            <person name="Watson M."/>
            <person name="Adriaenssens E.M."/>
            <person name="Foster-Nyarko E."/>
            <person name="Jarju S."/>
            <person name="Secka A."/>
            <person name="Antonio M."/>
            <person name="Oren A."/>
            <person name="Chaudhuri R."/>
            <person name="La Ragione R.M."/>
            <person name="Hildebrand F."/>
            <person name="Pallen M.J."/>
        </authorList>
    </citation>
    <scope>NUCLEOTIDE SEQUENCE [LARGE SCALE GENOMIC DNA]</scope>
    <source>
        <strain evidence="8 9">Sa2BVA9</strain>
    </source>
</reference>
<keyword evidence="2" id="KW-0813">Transport</keyword>
<dbReference type="PANTHER" id="PTHR23531:SF2">
    <property type="entry name" value="PERMEASE"/>
    <property type="match status" value="1"/>
</dbReference>
<keyword evidence="9" id="KW-1185">Reference proteome</keyword>